<proteinExistence type="predicted"/>
<name>A0AAJ0BDL8_9PEZI</name>
<comment type="caution">
    <text evidence="1">The sequence shown here is derived from an EMBL/GenBank/DDBJ whole genome shotgun (WGS) entry which is preliminary data.</text>
</comment>
<evidence type="ECO:0000313" key="1">
    <source>
        <dbReference type="EMBL" id="KAK1755148.1"/>
    </source>
</evidence>
<dbReference type="Pfam" id="PF08728">
    <property type="entry name" value="CRT10"/>
    <property type="match status" value="1"/>
</dbReference>
<organism evidence="1 2">
    <name type="scientific">Echria macrotheca</name>
    <dbReference type="NCBI Taxonomy" id="438768"/>
    <lineage>
        <taxon>Eukaryota</taxon>
        <taxon>Fungi</taxon>
        <taxon>Dikarya</taxon>
        <taxon>Ascomycota</taxon>
        <taxon>Pezizomycotina</taxon>
        <taxon>Sordariomycetes</taxon>
        <taxon>Sordariomycetidae</taxon>
        <taxon>Sordariales</taxon>
        <taxon>Schizotheciaceae</taxon>
        <taxon>Echria</taxon>
    </lineage>
</organism>
<dbReference type="Proteomes" id="UP001239445">
    <property type="component" value="Unassembled WGS sequence"/>
</dbReference>
<gene>
    <name evidence="1" type="ORF">QBC47DRAFT_446896</name>
</gene>
<evidence type="ECO:0000313" key="2">
    <source>
        <dbReference type="Proteomes" id="UP001239445"/>
    </source>
</evidence>
<sequence>MDLSITPPRTFSEIHIGNTCHVQTAANRLYFAAYQDKIHVFQPRKAPNVLPPPCLILTPKKSKLARVIGGIVDTGFGHQMNSIMVGNLGNLEVLFFAFDDGDVGAYYTHSIARCIRTNSCHSPGTGSHRMAGPKEFFHDNVGLSAWGLAIHQQSRLLAVSSNKHEVTVFAFAMSKNPVEGQPLDEDRSPVVWSGQTALELERHLKSRTRMWRIVLPIAAEGHNIPSISFCDDENGDAEKVVAFDIHGNTWILDIWQVGSYPVIYRPNSTPGVNHQRLGWGVLVLPDSSFRETSTASECLGLPVSEIIRNEVDRSGMIKHAEFGGWLDITCSLYYVRDLAPDPFVFLKNRHLAGPSYHKVHMNALQATIKSAAAQDQTSASEEDDLSDVVDSLSEEPKEINNEHYVVIGRAYFGLAPGDRWRAITKETPPADSVLTDLEDPVHLGRTIVPCLGQTFLLRNTGEILAFAGSSAVRKGNVRPIEFCRAPLPSHLNKNFAILRTTATDVQLQPFNRKGTGIMCRTVLTHHNHLGRRNEPWDLHSQISERISMLLHVPELNLVVLGSLNGRVALLTLTKTVRRVHGQPLRRGFRVDWVLPRKSEEEKRLRPLCTLHGIAMSPVPDPRARGLDLHGTRPRLPPVRYRLILHYLDHSILTYDIARRVDDGDLMIF</sequence>
<dbReference type="InterPro" id="IPR014839">
    <property type="entry name" value="Crt10"/>
</dbReference>
<protein>
    <submittedName>
        <fullName evidence="1">Uncharacterized protein</fullName>
    </submittedName>
</protein>
<accession>A0AAJ0BDL8</accession>
<dbReference type="EMBL" id="MU839834">
    <property type="protein sequence ID" value="KAK1755148.1"/>
    <property type="molecule type" value="Genomic_DNA"/>
</dbReference>
<dbReference type="AlphaFoldDB" id="A0AAJ0BDL8"/>
<keyword evidence="2" id="KW-1185">Reference proteome</keyword>
<reference evidence="1" key="1">
    <citation type="submission" date="2023-06" db="EMBL/GenBank/DDBJ databases">
        <title>Genome-scale phylogeny and comparative genomics of the fungal order Sordariales.</title>
        <authorList>
            <consortium name="Lawrence Berkeley National Laboratory"/>
            <person name="Hensen N."/>
            <person name="Bonometti L."/>
            <person name="Westerberg I."/>
            <person name="Brannstrom I.O."/>
            <person name="Guillou S."/>
            <person name="Cros-Aarteil S."/>
            <person name="Calhoun S."/>
            <person name="Haridas S."/>
            <person name="Kuo A."/>
            <person name="Mondo S."/>
            <person name="Pangilinan J."/>
            <person name="Riley R."/>
            <person name="Labutti K."/>
            <person name="Andreopoulos B."/>
            <person name="Lipzen A."/>
            <person name="Chen C."/>
            <person name="Yanf M."/>
            <person name="Daum C."/>
            <person name="Ng V."/>
            <person name="Clum A."/>
            <person name="Steindorff A."/>
            <person name="Ohm R."/>
            <person name="Martin F."/>
            <person name="Silar P."/>
            <person name="Natvig D."/>
            <person name="Lalanne C."/>
            <person name="Gautier V."/>
            <person name="Ament-Velasquez S.L."/>
            <person name="Kruys A."/>
            <person name="Hutchinson M.I."/>
            <person name="Powell A.J."/>
            <person name="Barry K."/>
            <person name="Miller A.N."/>
            <person name="Grigoriev I.V."/>
            <person name="Debuchy R."/>
            <person name="Gladieux P."/>
            <person name="Thoren M.H."/>
            <person name="Johannesson H."/>
        </authorList>
    </citation>
    <scope>NUCLEOTIDE SEQUENCE</scope>
    <source>
        <strain evidence="1">PSN4</strain>
    </source>
</reference>